<evidence type="ECO:0000313" key="2">
    <source>
        <dbReference type="EMBL" id="QUF04668.1"/>
    </source>
</evidence>
<keyword evidence="2" id="KW-0808">Transferase</keyword>
<evidence type="ECO:0000313" key="3">
    <source>
        <dbReference type="Proteomes" id="UP000677152"/>
    </source>
</evidence>
<dbReference type="InterPro" id="IPR029063">
    <property type="entry name" value="SAM-dependent_MTases_sf"/>
</dbReference>
<dbReference type="InterPro" id="IPR041698">
    <property type="entry name" value="Methyltransf_25"/>
</dbReference>
<accession>A0AA45R4I9</accession>
<dbReference type="CDD" id="cd02440">
    <property type="entry name" value="AdoMet_MTases"/>
    <property type="match status" value="1"/>
</dbReference>
<proteinExistence type="predicted"/>
<evidence type="ECO:0000259" key="1">
    <source>
        <dbReference type="Pfam" id="PF13649"/>
    </source>
</evidence>
<dbReference type="EMBL" id="CP073249">
    <property type="protein sequence ID" value="QUF04668.1"/>
    <property type="molecule type" value="Genomic_DNA"/>
</dbReference>
<reference evidence="2" key="1">
    <citation type="submission" date="2021-04" db="EMBL/GenBank/DDBJ databases">
        <title>Genomic sequence of Actinosynnema pretiosum subsp. pretiosum ATCC 31280 (C-14919).</title>
        <authorList>
            <person name="Bai L."/>
            <person name="Wang X."/>
            <person name="Xiao Y."/>
        </authorList>
    </citation>
    <scope>NUCLEOTIDE SEQUENCE</scope>
    <source>
        <strain evidence="2">ATCC 31280</strain>
    </source>
</reference>
<dbReference type="AlphaFoldDB" id="A0AA45R4I9"/>
<sequence>MTDQPNPLPDLLARWDVQQTAYIADRDRVYEVMFEVLAHLKPAEDLVVLDLACGPGAISGRLLGLLPKARSVAVDVDPVLLAIGEGALGDVDGRLRWVRADLRDPDWPDALGADGVDGTFDAVLSSTALHWLDPAVLTATYRRALRLLRPDGVLLNADYLPHPPGSRLREASDAIALSRRERALAGGAESWERWWEAVQAEPSLADALARRAALWPEGARDWTGASHRFHEAALLDAGFTEAGVVWQDLQERVVVALR</sequence>
<dbReference type="Gene3D" id="3.40.50.150">
    <property type="entry name" value="Vaccinia Virus protein VP39"/>
    <property type="match status" value="1"/>
</dbReference>
<dbReference type="Proteomes" id="UP000677152">
    <property type="component" value="Chromosome"/>
</dbReference>
<name>A0AA45R4I9_9PSEU</name>
<dbReference type="SUPFAM" id="SSF53335">
    <property type="entry name" value="S-adenosyl-L-methionine-dependent methyltransferases"/>
    <property type="match status" value="1"/>
</dbReference>
<dbReference type="GO" id="GO:0032259">
    <property type="term" value="P:methylation"/>
    <property type="evidence" value="ECO:0007669"/>
    <property type="project" value="UniProtKB-KW"/>
</dbReference>
<dbReference type="PANTHER" id="PTHR43464">
    <property type="entry name" value="METHYLTRANSFERASE"/>
    <property type="match status" value="1"/>
</dbReference>
<dbReference type="GO" id="GO:0008168">
    <property type="term" value="F:methyltransferase activity"/>
    <property type="evidence" value="ECO:0007669"/>
    <property type="project" value="UniProtKB-KW"/>
</dbReference>
<feature type="domain" description="Methyltransferase" evidence="1">
    <location>
        <begin position="48"/>
        <end position="152"/>
    </location>
</feature>
<protein>
    <submittedName>
        <fullName evidence="2">Class I SAM-dependent methyltransferase</fullName>
    </submittedName>
</protein>
<organism evidence="2 3">
    <name type="scientific">Actinosynnema pretiosum subsp. pretiosum</name>
    <dbReference type="NCBI Taxonomy" id="103721"/>
    <lineage>
        <taxon>Bacteria</taxon>
        <taxon>Bacillati</taxon>
        <taxon>Actinomycetota</taxon>
        <taxon>Actinomycetes</taxon>
        <taxon>Pseudonocardiales</taxon>
        <taxon>Pseudonocardiaceae</taxon>
        <taxon>Actinosynnema</taxon>
    </lineage>
</organism>
<dbReference type="PANTHER" id="PTHR43464:SF90">
    <property type="entry name" value="METHYLTRANSFERASE TYPE 11"/>
    <property type="match status" value="1"/>
</dbReference>
<gene>
    <name evidence="2" type="ORF">KCV87_00530</name>
</gene>
<dbReference type="Pfam" id="PF13649">
    <property type="entry name" value="Methyltransf_25"/>
    <property type="match status" value="1"/>
</dbReference>
<keyword evidence="2" id="KW-0489">Methyltransferase</keyword>